<protein>
    <recommendedName>
        <fullName evidence="3">Reverse transcriptase domain-containing protein</fullName>
    </recommendedName>
</protein>
<dbReference type="Proteomes" id="UP000245942">
    <property type="component" value="Unassembled WGS sequence"/>
</dbReference>
<organism evidence="1 2">
    <name type="scientific">Pseudomicrostroma glucosiphilum</name>
    <dbReference type="NCBI Taxonomy" id="1684307"/>
    <lineage>
        <taxon>Eukaryota</taxon>
        <taxon>Fungi</taxon>
        <taxon>Dikarya</taxon>
        <taxon>Basidiomycota</taxon>
        <taxon>Ustilaginomycotina</taxon>
        <taxon>Exobasidiomycetes</taxon>
        <taxon>Microstromatales</taxon>
        <taxon>Microstromatales incertae sedis</taxon>
        <taxon>Pseudomicrostroma</taxon>
    </lineage>
</organism>
<gene>
    <name evidence="1" type="ORF">BCV69DRAFT_253931</name>
</gene>
<proteinExistence type="predicted"/>
<name>A0A316TWV0_9BASI</name>
<reference evidence="1 2" key="1">
    <citation type="journal article" date="2018" name="Mol. Biol. Evol.">
        <title>Broad Genomic Sampling Reveals a Smut Pathogenic Ancestry of the Fungal Clade Ustilaginomycotina.</title>
        <authorList>
            <person name="Kijpornyongpan T."/>
            <person name="Mondo S.J."/>
            <person name="Barry K."/>
            <person name="Sandor L."/>
            <person name="Lee J."/>
            <person name="Lipzen A."/>
            <person name="Pangilinan J."/>
            <person name="LaButti K."/>
            <person name="Hainaut M."/>
            <person name="Henrissat B."/>
            <person name="Grigoriev I.V."/>
            <person name="Spatafora J.W."/>
            <person name="Aime M.C."/>
        </authorList>
    </citation>
    <scope>NUCLEOTIDE SEQUENCE [LARGE SCALE GENOMIC DNA]</scope>
    <source>
        <strain evidence="1 2">MCA 4718</strain>
    </source>
</reference>
<accession>A0A316TWV0</accession>
<sequence>MAARGWPTILRTWVKSFMVGRTTQLRLGEYIGHRFECSGGLPQGSPVSQLLWLCYSSTLIEPADMPGNAMSISWVDDRTVCVAGATDNELTGGLAESSKPGRGLEP</sequence>
<dbReference type="RefSeq" id="XP_025344840.1">
    <property type="nucleotide sequence ID" value="XM_025490543.1"/>
</dbReference>
<dbReference type="EMBL" id="KZ819343">
    <property type="protein sequence ID" value="PWN17680.1"/>
    <property type="molecule type" value="Genomic_DNA"/>
</dbReference>
<evidence type="ECO:0000313" key="1">
    <source>
        <dbReference type="EMBL" id="PWN17680.1"/>
    </source>
</evidence>
<evidence type="ECO:0008006" key="3">
    <source>
        <dbReference type="Google" id="ProtNLM"/>
    </source>
</evidence>
<dbReference type="OrthoDB" id="3044497at2759"/>
<dbReference type="AlphaFoldDB" id="A0A316TWV0"/>
<dbReference type="GeneID" id="37012277"/>
<keyword evidence="2" id="KW-1185">Reference proteome</keyword>
<dbReference type="STRING" id="1684307.A0A316TWV0"/>
<evidence type="ECO:0000313" key="2">
    <source>
        <dbReference type="Proteomes" id="UP000245942"/>
    </source>
</evidence>